<name>A0A9E2S9L4_9BACT</name>
<comment type="caution">
    <text evidence="5">The sequence shown here is derived from an EMBL/GenBank/DDBJ whole genome shotgun (WGS) entry which is preliminary data.</text>
</comment>
<accession>A0A9E2S9L4</accession>
<dbReference type="Proteomes" id="UP000812270">
    <property type="component" value="Unassembled WGS sequence"/>
</dbReference>
<keyword evidence="4" id="KW-0732">Signal</keyword>
<evidence type="ECO:0000256" key="1">
    <source>
        <dbReference type="ARBA" id="ARBA00022801"/>
    </source>
</evidence>
<dbReference type="CDD" id="cd18825">
    <property type="entry name" value="GH43_CtGH43-like"/>
    <property type="match status" value="1"/>
</dbReference>
<keyword evidence="2 3" id="KW-0326">Glycosidase</keyword>
<keyword evidence="6" id="KW-1185">Reference proteome</keyword>
<proteinExistence type="inferred from homology"/>
<dbReference type="GO" id="GO:0005975">
    <property type="term" value="P:carbohydrate metabolic process"/>
    <property type="evidence" value="ECO:0007669"/>
    <property type="project" value="InterPro"/>
</dbReference>
<dbReference type="AlphaFoldDB" id="A0A9E2S9L4"/>
<reference evidence="5" key="1">
    <citation type="submission" date="2021-06" db="EMBL/GenBank/DDBJ databases">
        <authorList>
            <person name="Huq M.A."/>
        </authorList>
    </citation>
    <scope>NUCLEOTIDE SEQUENCE</scope>
    <source>
        <strain evidence="5">MAH-26</strain>
    </source>
</reference>
<feature type="signal peptide" evidence="4">
    <location>
        <begin position="1"/>
        <end position="21"/>
    </location>
</feature>
<evidence type="ECO:0000256" key="3">
    <source>
        <dbReference type="RuleBase" id="RU361187"/>
    </source>
</evidence>
<dbReference type="RefSeq" id="WP_217792846.1">
    <property type="nucleotide sequence ID" value="NZ_JAHSPG010000014.1"/>
</dbReference>
<sequence length="324" mass="36906">MMKLRVISILLIVFTSYTVPAQNKFLPGEVWKDTNGEVINAHGGTVIYAANKYYLFGETRGRHGTRGVSVYSSNDLYQWKPEGLALETSADTTSDITRGCVMERPKVVYNKKTKKYILWFHLELKGKGYAAARAAVAMSDKPAGPYTYIGSFRPNGNMSRDMTIFKDKDDKAYLIYSSNENYDLRVAQLTDDYLSVTTQDKMLFSNHREAPAVFRKNNTYYLITSGCTGWAPNKATLHTASSIWGPWELAANNPMQGENADLTFGGQSTYILPVENSKDKFIFLADIWKPADLADSRYIWLPIQFKDNVPYIQWMNEWDLNFFK</sequence>
<comment type="similarity">
    <text evidence="3">Belongs to the glycosyl hydrolase 43 family.</text>
</comment>
<evidence type="ECO:0000313" key="6">
    <source>
        <dbReference type="Proteomes" id="UP000812270"/>
    </source>
</evidence>
<dbReference type="InterPro" id="IPR006710">
    <property type="entry name" value="Glyco_hydro_43"/>
</dbReference>
<keyword evidence="1 3" id="KW-0378">Hydrolase</keyword>
<evidence type="ECO:0000256" key="2">
    <source>
        <dbReference type="ARBA" id="ARBA00023295"/>
    </source>
</evidence>
<evidence type="ECO:0000313" key="5">
    <source>
        <dbReference type="EMBL" id="MBV4359018.1"/>
    </source>
</evidence>
<dbReference type="PANTHER" id="PTHR22925:SF3">
    <property type="entry name" value="GLYCOSYL HYDROLASE FAMILY PROTEIN 43"/>
    <property type="match status" value="1"/>
</dbReference>
<organism evidence="5 6">
    <name type="scientific">Pinibacter aurantiacus</name>
    <dbReference type="NCBI Taxonomy" id="2851599"/>
    <lineage>
        <taxon>Bacteria</taxon>
        <taxon>Pseudomonadati</taxon>
        <taxon>Bacteroidota</taxon>
        <taxon>Chitinophagia</taxon>
        <taxon>Chitinophagales</taxon>
        <taxon>Chitinophagaceae</taxon>
        <taxon>Pinibacter</taxon>
    </lineage>
</organism>
<dbReference type="EMBL" id="JAHSPG010000014">
    <property type="protein sequence ID" value="MBV4359018.1"/>
    <property type="molecule type" value="Genomic_DNA"/>
</dbReference>
<protein>
    <submittedName>
        <fullName evidence="5">Glycoside hydrolase family 43 protein</fullName>
    </submittedName>
</protein>
<dbReference type="GO" id="GO:0004553">
    <property type="term" value="F:hydrolase activity, hydrolyzing O-glycosyl compounds"/>
    <property type="evidence" value="ECO:0007669"/>
    <property type="project" value="InterPro"/>
</dbReference>
<dbReference type="PANTHER" id="PTHR22925">
    <property type="entry name" value="GLYCOSYL HYDROLASE 43 FAMILY MEMBER"/>
    <property type="match status" value="1"/>
</dbReference>
<dbReference type="Pfam" id="PF04616">
    <property type="entry name" value="Glyco_hydro_43"/>
    <property type="match status" value="1"/>
</dbReference>
<evidence type="ECO:0000256" key="4">
    <source>
        <dbReference type="SAM" id="SignalP"/>
    </source>
</evidence>
<feature type="chain" id="PRO_5038803272" evidence="4">
    <location>
        <begin position="22"/>
        <end position="324"/>
    </location>
</feature>
<gene>
    <name evidence="5" type="ORF">KTO63_17755</name>
</gene>